<dbReference type="PATRIC" id="fig|1244083.3.peg.92"/>
<organism evidence="1 2">
    <name type="scientific">Campylobacter showae CSUNSWCD</name>
    <dbReference type="NCBI Taxonomy" id="1244083"/>
    <lineage>
        <taxon>Bacteria</taxon>
        <taxon>Pseudomonadati</taxon>
        <taxon>Campylobacterota</taxon>
        <taxon>Epsilonproteobacteria</taxon>
        <taxon>Campylobacterales</taxon>
        <taxon>Campylobacteraceae</taxon>
        <taxon>Campylobacter</taxon>
    </lineage>
</organism>
<comment type="caution">
    <text evidence="1">The sequence shown here is derived from an EMBL/GenBank/DDBJ whole genome shotgun (WGS) entry which is preliminary data.</text>
</comment>
<dbReference type="AlphaFoldDB" id="M5IRK8"/>
<dbReference type="STRING" id="1244083.CSUNSWCD_89"/>
<sequence length="38" mass="4284">MGYNALNLSWLASKFGLKFARIMRKPNLPLAVKFDSKG</sequence>
<accession>M5IRK8</accession>
<dbReference type="EMBL" id="AMZQ01000001">
    <property type="protein sequence ID" value="EKU12149.1"/>
    <property type="molecule type" value="Genomic_DNA"/>
</dbReference>
<protein>
    <submittedName>
        <fullName evidence="1">Uncharacterized protein</fullName>
    </submittedName>
</protein>
<dbReference type="Proteomes" id="UP000011939">
    <property type="component" value="Unassembled WGS sequence"/>
</dbReference>
<gene>
    <name evidence="1" type="ORF">CSUNSWCD_89</name>
</gene>
<reference evidence="1 2" key="1">
    <citation type="journal article" date="2013" name="Genome Announc.">
        <title>Genome Sequence of Campylobacter showae UNSWCD, Isolated from a Patient with Crohn's Disease.</title>
        <authorList>
            <person name="Tay A.P."/>
            <person name="Kaakoush N.O."/>
            <person name="Deshpande N.P."/>
            <person name="Chen Z."/>
            <person name="Mitchell H."/>
            <person name="Wilkins M.R."/>
        </authorList>
    </citation>
    <scope>NUCLEOTIDE SEQUENCE [LARGE SCALE GENOMIC DNA]</scope>
    <source>
        <strain evidence="1 2">CSUNSWCD</strain>
    </source>
</reference>
<proteinExistence type="predicted"/>
<name>M5IRK8_9BACT</name>
<evidence type="ECO:0000313" key="1">
    <source>
        <dbReference type="EMBL" id="EKU12149.1"/>
    </source>
</evidence>
<evidence type="ECO:0000313" key="2">
    <source>
        <dbReference type="Proteomes" id="UP000011939"/>
    </source>
</evidence>